<dbReference type="Pfam" id="PF01357">
    <property type="entry name" value="Expansin_C"/>
    <property type="match status" value="1"/>
</dbReference>
<keyword evidence="6" id="KW-1185">Reference proteome</keyword>
<dbReference type="InterPro" id="IPR036908">
    <property type="entry name" value="RlpA-like_sf"/>
</dbReference>
<dbReference type="Proteomes" id="UP001417504">
    <property type="component" value="Unassembled WGS sequence"/>
</dbReference>
<dbReference type="InterPro" id="IPR036749">
    <property type="entry name" value="Expansin_CBD_sf"/>
</dbReference>
<dbReference type="AlphaFoldDB" id="A0AAP0K3H1"/>
<evidence type="ECO:0008006" key="7">
    <source>
        <dbReference type="Google" id="ProtNLM"/>
    </source>
</evidence>
<gene>
    <name evidence="5" type="ORF">Sjap_004568</name>
</gene>
<feature type="signal peptide" evidence="2">
    <location>
        <begin position="1"/>
        <end position="24"/>
    </location>
</feature>
<name>A0AAP0K3H1_9MAGN</name>
<dbReference type="GO" id="GO:0005576">
    <property type="term" value="C:extracellular region"/>
    <property type="evidence" value="ECO:0007669"/>
    <property type="project" value="InterPro"/>
</dbReference>
<feature type="domain" description="Expansin-like EG45" evidence="3">
    <location>
        <begin position="48"/>
        <end position="145"/>
    </location>
</feature>
<feature type="domain" description="Expansin-like CBD" evidence="4">
    <location>
        <begin position="159"/>
        <end position="237"/>
    </location>
</feature>
<feature type="chain" id="PRO_5043027772" description="Expansin-like B1" evidence="2">
    <location>
        <begin position="25"/>
        <end position="249"/>
    </location>
</feature>
<dbReference type="EMBL" id="JBBNAE010000002">
    <property type="protein sequence ID" value="KAK9144665.1"/>
    <property type="molecule type" value="Genomic_DNA"/>
</dbReference>
<dbReference type="InterPro" id="IPR007112">
    <property type="entry name" value="Expansin/allergen_DPBB_dom"/>
</dbReference>
<evidence type="ECO:0000256" key="1">
    <source>
        <dbReference type="RuleBase" id="RU003460"/>
    </source>
</evidence>
<dbReference type="PANTHER" id="PTHR31692:SF2">
    <property type="entry name" value="EXPANSIN-LIKE B1"/>
    <property type="match status" value="1"/>
</dbReference>
<evidence type="ECO:0000256" key="2">
    <source>
        <dbReference type="SAM" id="SignalP"/>
    </source>
</evidence>
<dbReference type="SUPFAM" id="SSF50685">
    <property type="entry name" value="Barwin-like endoglucanases"/>
    <property type="match status" value="1"/>
</dbReference>
<dbReference type="PROSITE" id="PS50843">
    <property type="entry name" value="EXPANSIN_CBD"/>
    <property type="match status" value="1"/>
</dbReference>
<comment type="caution">
    <text evidence="5">The sequence shown here is derived from an EMBL/GenBank/DDBJ whole genome shotgun (WGS) entry which is preliminary data.</text>
</comment>
<dbReference type="PROSITE" id="PS50842">
    <property type="entry name" value="EXPANSIN_EG45"/>
    <property type="match status" value="1"/>
</dbReference>
<evidence type="ECO:0000259" key="3">
    <source>
        <dbReference type="PROSITE" id="PS50842"/>
    </source>
</evidence>
<dbReference type="InterPro" id="IPR007118">
    <property type="entry name" value="Expan_Lol_pI"/>
</dbReference>
<evidence type="ECO:0000313" key="6">
    <source>
        <dbReference type="Proteomes" id="UP001417504"/>
    </source>
</evidence>
<accession>A0AAP0K3H1</accession>
<reference evidence="5 6" key="1">
    <citation type="submission" date="2024-01" db="EMBL/GenBank/DDBJ databases">
        <title>Genome assemblies of Stephania.</title>
        <authorList>
            <person name="Yang L."/>
        </authorList>
    </citation>
    <scope>NUCLEOTIDE SEQUENCE [LARGE SCALE GENOMIC DNA]</scope>
    <source>
        <strain evidence="5">QJT</strain>
        <tissue evidence="5">Leaf</tissue>
    </source>
</reference>
<evidence type="ECO:0000259" key="4">
    <source>
        <dbReference type="PROSITE" id="PS50843"/>
    </source>
</evidence>
<dbReference type="PRINTS" id="PR01225">
    <property type="entry name" value="EXPANSNFAMLY"/>
</dbReference>
<evidence type="ECO:0000313" key="5">
    <source>
        <dbReference type="EMBL" id="KAK9144665.1"/>
    </source>
</evidence>
<dbReference type="PANTHER" id="PTHR31692">
    <property type="entry name" value="EXPANSIN-B3"/>
    <property type="match status" value="1"/>
</dbReference>
<proteinExistence type="inferred from homology"/>
<dbReference type="InterPro" id="IPR007117">
    <property type="entry name" value="Expansin_CBD"/>
</dbReference>
<sequence>MGLALNLFSGYALCLLVLLPSALCGSYNPYTRSRAAFYGSPDGLGTPSGSCGYGDYGRTVNYGVVAAASKKLYRNGAGCALAIRTLRQKWSECGGDRPRRGDRTDFILSPRGFAKLALPNKVSELKKYGVVDIEYQRVSCQYPGHNIAFMVQEQSRYPDYLAIVITYKGGQEHVIALELLQGRQWVPLKNVYGAVWDISNPPRTPLTLRFQLSGTMGWYITRDVIPSYWRPGILTTQTFSCPRSTSTSS</sequence>
<dbReference type="Gene3D" id="2.40.40.10">
    <property type="entry name" value="RlpA-like domain"/>
    <property type="match status" value="1"/>
</dbReference>
<dbReference type="Gene3D" id="2.60.40.760">
    <property type="entry name" value="Expansin, cellulose-binding-like domain"/>
    <property type="match status" value="1"/>
</dbReference>
<comment type="similarity">
    <text evidence="1">Belongs to the expansin family.</text>
</comment>
<organism evidence="5 6">
    <name type="scientific">Stephania japonica</name>
    <dbReference type="NCBI Taxonomy" id="461633"/>
    <lineage>
        <taxon>Eukaryota</taxon>
        <taxon>Viridiplantae</taxon>
        <taxon>Streptophyta</taxon>
        <taxon>Embryophyta</taxon>
        <taxon>Tracheophyta</taxon>
        <taxon>Spermatophyta</taxon>
        <taxon>Magnoliopsida</taxon>
        <taxon>Ranunculales</taxon>
        <taxon>Menispermaceae</taxon>
        <taxon>Menispermoideae</taxon>
        <taxon>Cissampelideae</taxon>
        <taxon>Stephania</taxon>
    </lineage>
</organism>
<dbReference type="SUPFAM" id="SSF49590">
    <property type="entry name" value="PHL pollen allergen"/>
    <property type="match status" value="1"/>
</dbReference>
<protein>
    <recommendedName>
        <fullName evidence="7">Expansin-like B1</fullName>
    </recommendedName>
</protein>
<keyword evidence="2" id="KW-0732">Signal</keyword>